<evidence type="ECO:0000313" key="3">
    <source>
        <dbReference type="EMBL" id="GJT04429.1"/>
    </source>
</evidence>
<feature type="non-terminal residue" evidence="3">
    <location>
        <position position="1"/>
    </location>
</feature>
<feature type="coiled-coil region" evidence="1">
    <location>
        <begin position="97"/>
        <end position="128"/>
    </location>
</feature>
<name>A0ABQ5AQW9_9ASTR</name>
<accession>A0ABQ5AQW9</accession>
<feature type="region of interest" description="Disordered" evidence="2">
    <location>
        <begin position="39"/>
        <end position="72"/>
    </location>
</feature>
<comment type="caution">
    <text evidence="3">The sequence shown here is derived from an EMBL/GenBank/DDBJ whole genome shotgun (WGS) entry which is preliminary data.</text>
</comment>
<dbReference type="Proteomes" id="UP001151760">
    <property type="component" value="Unassembled WGS sequence"/>
</dbReference>
<gene>
    <name evidence="3" type="ORF">Tco_0838891</name>
</gene>
<proteinExistence type="predicted"/>
<dbReference type="EMBL" id="BQNB010012508">
    <property type="protein sequence ID" value="GJT04429.1"/>
    <property type="molecule type" value="Genomic_DNA"/>
</dbReference>
<evidence type="ECO:0000256" key="1">
    <source>
        <dbReference type="SAM" id="Coils"/>
    </source>
</evidence>
<feature type="compositionally biased region" description="Basic residues" evidence="2">
    <location>
        <begin position="46"/>
        <end position="62"/>
    </location>
</feature>
<reference evidence="3" key="2">
    <citation type="submission" date="2022-01" db="EMBL/GenBank/DDBJ databases">
        <authorList>
            <person name="Yamashiro T."/>
            <person name="Shiraishi A."/>
            <person name="Satake H."/>
            <person name="Nakayama K."/>
        </authorList>
    </citation>
    <scope>NUCLEOTIDE SEQUENCE</scope>
</reference>
<reference evidence="3" key="1">
    <citation type="journal article" date="2022" name="Int. J. Mol. Sci.">
        <title>Draft Genome of Tanacetum Coccineum: Genomic Comparison of Closely Related Tanacetum-Family Plants.</title>
        <authorList>
            <person name="Yamashiro T."/>
            <person name="Shiraishi A."/>
            <person name="Nakayama K."/>
            <person name="Satake H."/>
        </authorList>
    </citation>
    <scope>NUCLEOTIDE SEQUENCE</scope>
</reference>
<sequence>SGPSKKTGKAMISKKQKVLGSPSIGRICYQESSQTKAKVAKEKAKEKRTKKGIKTAKVKAKKKEAEEADKGQNVSETEGIMMRMPKKTSKKMMMKMLMSLLNLKQELLAELEAIKEAAEKEATETEATFICYKLLRCFYCISNTIINMFCKIVDNDENVDETADVNQTDNEEDVEETDDVEQVLKKIPTMPFLNTSTRSKKKEADKGVKSYM</sequence>
<organism evidence="3 4">
    <name type="scientific">Tanacetum coccineum</name>
    <dbReference type="NCBI Taxonomy" id="301880"/>
    <lineage>
        <taxon>Eukaryota</taxon>
        <taxon>Viridiplantae</taxon>
        <taxon>Streptophyta</taxon>
        <taxon>Embryophyta</taxon>
        <taxon>Tracheophyta</taxon>
        <taxon>Spermatophyta</taxon>
        <taxon>Magnoliopsida</taxon>
        <taxon>eudicotyledons</taxon>
        <taxon>Gunneridae</taxon>
        <taxon>Pentapetalae</taxon>
        <taxon>asterids</taxon>
        <taxon>campanulids</taxon>
        <taxon>Asterales</taxon>
        <taxon>Asteraceae</taxon>
        <taxon>Asteroideae</taxon>
        <taxon>Anthemideae</taxon>
        <taxon>Anthemidinae</taxon>
        <taxon>Tanacetum</taxon>
    </lineage>
</organism>
<evidence type="ECO:0000256" key="2">
    <source>
        <dbReference type="SAM" id="MobiDB-lite"/>
    </source>
</evidence>
<keyword evidence="1" id="KW-0175">Coiled coil</keyword>
<protein>
    <submittedName>
        <fullName evidence="3">Uncharacterized protein</fullName>
    </submittedName>
</protein>
<evidence type="ECO:0000313" key="4">
    <source>
        <dbReference type="Proteomes" id="UP001151760"/>
    </source>
</evidence>
<keyword evidence="4" id="KW-1185">Reference proteome</keyword>